<feature type="domain" description="PAC" evidence="10">
    <location>
        <begin position="490"/>
        <end position="541"/>
    </location>
</feature>
<feature type="domain" description="Response regulatory" evidence="8">
    <location>
        <begin position="1"/>
        <end position="115"/>
    </location>
</feature>
<dbReference type="AlphaFoldDB" id="A0A8J8KAZ9"/>
<evidence type="ECO:0000256" key="5">
    <source>
        <dbReference type="ARBA" id="ARBA00022777"/>
    </source>
</evidence>
<feature type="domain" description="Histidine kinase" evidence="7">
    <location>
        <begin position="829"/>
        <end position="1037"/>
    </location>
</feature>
<keyword evidence="4" id="KW-0808">Transferase</keyword>
<proteinExistence type="predicted"/>
<dbReference type="SUPFAM" id="SSF55785">
    <property type="entry name" value="PYP-like sensor domain (PAS domain)"/>
    <property type="match status" value="3"/>
</dbReference>
<dbReference type="CDD" id="cd00130">
    <property type="entry name" value="PAS"/>
    <property type="match status" value="3"/>
</dbReference>
<evidence type="ECO:0000256" key="2">
    <source>
        <dbReference type="ARBA" id="ARBA00012438"/>
    </source>
</evidence>
<evidence type="ECO:0000256" key="1">
    <source>
        <dbReference type="ARBA" id="ARBA00000085"/>
    </source>
</evidence>
<dbReference type="Gene3D" id="3.40.50.2300">
    <property type="match status" value="1"/>
</dbReference>
<dbReference type="PROSITE" id="PS50109">
    <property type="entry name" value="HIS_KIN"/>
    <property type="match status" value="1"/>
</dbReference>
<dbReference type="SMART" id="SM00065">
    <property type="entry name" value="GAF"/>
    <property type="match status" value="2"/>
</dbReference>
<dbReference type="PANTHER" id="PTHR43304">
    <property type="entry name" value="PHYTOCHROME-LIKE PROTEIN CPH1"/>
    <property type="match status" value="1"/>
</dbReference>
<dbReference type="InterPro" id="IPR005467">
    <property type="entry name" value="His_kinase_dom"/>
</dbReference>
<dbReference type="InterPro" id="IPR036890">
    <property type="entry name" value="HATPase_C_sf"/>
</dbReference>
<dbReference type="InterPro" id="IPR001610">
    <property type="entry name" value="PAC"/>
</dbReference>
<dbReference type="InterPro" id="IPR052162">
    <property type="entry name" value="Sensor_kinase/Photoreceptor"/>
</dbReference>
<dbReference type="SMART" id="SM00091">
    <property type="entry name" value="PAS"/>
    <property type="match status" value="3"/>
</dbReference>
<reference evidence="11" key="1">
    <citation type="submission" date="2020-06" db="EMBL/GenBank/DDBJ databases">
        <title>Haloterrigena sp. nov., an extremely halophilic archaeon isolated from a saline sediment.</title>
        <authorList>
            <person name="Liu B.-B."/>
        </authorList>
    </citation>
    <scope>NUCLEOTIDE SEQUENCE</scope>
    <source>
        <strain evidence="11">SYSU A121-1</strain>
    </source>
</reference>
<comment type="caution">
    <text evidence="6">Lacks conserved residue(s) required for the propagation of feature annotation.</text>
</comment>
<gene>
    <name evidence="11" type="ORF">HT576_07120</name>
</gene>
<dbReference type="NCBIfam" id="TIGR00229">
    <property type="entry name" value="sensory_box"/>
    <property type="match status" value="3"/>
</dbReference>
<evidence type="ECO:0000313" key="11">
    <source>
        <dbReference type="EMBL" id="NUB90790.1"/>
    </source>
</evidence>
<dbReference type="SMART" id="SM00387">
    <property type="entry name" value="HATPase_c"/>
    <property type="match status" value="1"/>
</dbReference>
<sequence>MGSETGVVYVCPAADGTVRELRERVGRVAAGDSVADLTAARSSADCVVVGDGSPDADPVECCRRLRARWPDLPVIVFPADGSESLAGAVVAAGADGYVPRADGVDALASRIDALLADDGIEAPTADSSGADSATALSSQLESLIDRSPFAVIEWSLEFDVVSWNPAATELFGYAASEARGRSATELIVPADIRDEIREHWERLLDGEFDGNSAWRTDENVRKDGTTITCEWVNTPLTDDDGAVVSVLSFVRDVTAERKRANALEALQETTRELMRAESPDEIAAIVTDATEHVIDRPLAAVRIYDADRGTLELAAVSESLDAATSDISSIAPDEGVLWESYEEGDPSVLEDVRSERLPYDLGIDVGNAVVHPLGDHGLLTVASADDVDLDIAEIHLVHVLAATAEAALDRATRQRELERTQTIVETVGDCVYQLDAEGRFVAVNDTMANTCNYGRDELVGEHISTVLTDESVERGRRRVRRLRSDDRRVATYEVTLVGRDGERTPAEVNMALLRSDGEIAGSVGIVRDISERKRMERELVERKAKIERLHEVASRLENCRSRREIYDCAVEAAEDVLNFDACVVKRLEGDHLVTAALSSKLDAEFDRRMGIDEGITGKTYRTGETYRIDDLRTAPDAAPVDGALRSVLSVPIGDRGVFQTVSTTVDSFSREDEELAELLLSHVTDALDRLAFEEQLRAERDRFAALFENVPDAVVSARQTAGDAIVEAVNPAFERTFGYEESAVVGRSLDRIIVPANRSAEAESLTRRGGDGETVETEVKRRTDDGLRDFMMRIVPVDRGESTDHTFGLYTDITDQKQRQKRVEILNRVLRHDMRNGMNIIDGCAEMLADAVEDDAIEYATTIQQRAGELVSLAEKTRTVERVLEREPTTTGPTDVARTIAETVDRLEAEYPAVTVSCSVPDRLFVRIDASLETVLYQVLENAVEHHDGTAPTIEVSVCDRSDDGMLSLSVADDGPGIPDEERELLQGDREITQLRHASGLGLWLVNLVVTQAGGQLSFDANEPRGTVVTLELPRADTEPVRSAGDSTATGD</sequence>
<dbReference type="PANTHER" id="PTHR43304:SF1">
    <property type="entry name" value="PAC DOMAIN-CONTAINING PROTEIN"/>
    <property type="match status" value="1"/>
</dbReference>
<dbReference type="Proteomes" id="UP000728647">
    <property type="component" value="Unassembled WGS sequence"/>
</dbReference>
<evidence type="ECO:0000259" key="7">
    <source>
        <dbReference type="PROSITE" id="PS50109"/>
    </source>
</evidence>
<keyword evidence="5" id="KW-0418">Kinase</keyword>
<dbReference type="PROSITE" id="PS50112">
    <property type="entry name" value="PAS"/>
    <property type="match status" value="3"/>
</dbReference>
<evidence type="ECO:0000256" key="3">
    <source>
        <dbReference type="ARBA" id="ARBA00022553"/>
    </source>
</evidence>
<dbReference type="InterPro" id="IPR003018">
    <property type="entry name" value="GAF"/>
</dbReference>
<dbReference type="SUPFAM" id="SSF55874">
    <property type="entry name" value="ATPase domain of HSP90 chaperone/DNA topoisomerase II/histidine kinase"/>
    <property type="match status" value="1"/>
</dbReference>
<dbReference type="PROSITE" id="PS50113">
    <property type="entry name" value="PAC"/>
    <property type="match status" value="2"/>
</dbReference>
<dbReference type="Pfam" id="PF02518">
    <property type="entry name" value="HATPase_c"/>
    <property type="match status" value="1"/>
</dbReference>
<name>A0A8J8KAZ9_9EURY</name>
<dbReference type="InterPro" id="IPR011006">
    <property type="entry name" value="CheY-like_superfamily"/>
</dbReference>
<dbReference type="Gene3D" id="3.30.450.40">
    <property type="match status" value="2"/>
</dbReference>
<dbReference type="Pfam" id="PF08448">
    <property type="entry name" value="PAS_4"/>
    <property type="match status" value="1"/>
</dbReference>
<dbReference type="CDD" id="cd00075">
    <property type="entry name" value="HATPase"/>
    <property type="match status" value="1"/>
</dbReference>
<dbReference type="SMART" id="SM00086">
    <property type="entry name" value="PAC"/>
    <property type="match status" value="3"/>
</dbReference>
<dbReference type="InterPro" id="IPR001789">
    <property type="entry name" value="Sig_transdc_resp-reg_receiver"/>
</dbReference>
<dbReference type="EMBL" id="JABURA010000001">
    <property type="protein sequence ID" value="NUB90790.1"/>
    <property type="molecule type" value="Genomic_DNA"/>
</dbReference>
<dbReference type="SUPFAM" id="SSF55781">
    <property type="entry name" value="GAF domain-like"/>
    <property type="match status" value="2"/>
</dbReference>
<evidence type="ECO:0000259" key="8">
    <source>
        <dbReference type="PROSITE" id="PS50110"/>
    </source>
</evidence>
<dbReference type="OrthoDB" id="327291at2157"/>
<feature type="domain" description="PAS" evidence="9">
    <location>
        <begin position="416"/>
        <end position="486"/>
    </location>
</feature>
<evidence type="ECO:0000313" key="12">
    <source>
        <dbReference type="Proteomes" id="UP000728647"/>
    </source>
</evidence>
<feature type="domain" description="PAS" evidence="9">
    <location>
        <begin position="699"/>
        <end position="767"/>
    </location>
</feature>
<organism evidence="11 12">
    <name type="scientific">Haloterrigena gelatinilytica</name>
    <dbReference type="NCBI Taxonomy" id="2741724"/>
    <lineage>
        <taxon>Archaea</taxon>
        <taxon>Methanobacteriati</taxon>
        <taxon>Methanobacteriota</taxon>
        <taxon>Stenosarchaea group</taxon>
        <taxon>Halobacteria</taxon>
        <taxon>Halobacteriales</taxon>
        <taxon>Natrialbaceae</taxon>
        <taxon>Haloterrigena</taxon>
    </lineage>
</organism>
<dbReference type="InterPro" id="IPR013656">
    <property type="entry name" value="PAS_4"/>
</dbReference>
<feature type="domain" description="PAC" evidence="10">
    <location>
        <begin position="210"/>
        <end position="265"/>
    </location>
</feature>
<dbReference type="InterPro" id="IPR000014">
    <property type="entry name" value="PAS"/>
</dbReference>
<dbReference type="RefSeq" id="WP_174701620.1">
    <property type="nucleotide sequence ID" value="NZ_JABURA010000001.1"/>
</dbReference>
<dbReference type="InterPro" id="IPR000700">
    <property type="entry name" value="PAS-assoc_C"/>
</dbReference>
<evidence type="ECO:0000256" key="4">
    <source>
        <dbReference type="ARBA" id="ARBA00022679"/>
    </source>
</evidence>
<dbReference type="PRINTS" id="PR00344">
    <property type="entry name" value="BCTRLSENSOR"/>
</dbReference>
<dbReference type="GO" id="GO:0000160">
    <property type="term" value="P:phosphorelay signal transduction system"/>
    <property type="evidence" value="ECO:0007669"/>
    <property type="project" value="InterPro"/>
</dbReference>
<accession>A0A8J8KAZ9</accession>
<dbReference type="InterPro" id="IPR029016">
    <property type="entry name" value="GAF-like_dom_sf"/>
</dbReference>
<evidence type="ECO:0000259" key="9">
    <source>
        <dbReference type="PROSITE" id="PS50112"/>
    </source>
</evidence>
<dbReference type="EC" id="2.7.13.3" evidence="2"/>
<dbReference type="InterPro" id="IPR004358">
    <property type="entry name" value="Sig_transdc_His_kin-like_C"/>
</dbReference>
<dbReference type="InterPro" id="IPR003594">
    <property type="entry name" value="HATPase_dom"/>
</dbReference>
<dbReference type="InterPro" id="IPR035965">
    <property type="entry name" value="PAS-like_dom_sf"/>
</dbReference>
<dbReference type="PROSITE" id="PS50110">
    <property type="entry name" value="RESPONSE_REGULATORY"/>
    <property type="match status" value="1"/>
</dbReference>
<evidence type="ECO:0000256" key="6">
    <source>
        <dbReference type="PROSITE-ProRule" id="PRU00169"/>
    </source>
</evidence>
<keyword evidence="3" id="KW-0597">Phosphoprotein</keyword>
<dbReference type="Gene3D" id="3.30.565.10">
    <property type="entry name" value="Histidine kinase-like ATPase, C-terminal domain"/>
    <property type="match status" value="1"/>
</dbReference>
<comment type="caution">
    <text evidence="11">The sequence shown here is derived from an EMBL/GenBank/DDBJ whole genome shotgun (WGS) entry which is preliminary data.</text>
</comment>
<comment type="catalytic activity">
    <reaction evidence="1">
        <text>ATP + protein L-histidine = ADP + protein N-phospho-L-histidine.</text>
        <dbReference type="EC" id="2.7.13.3"/>
    </reaction>
</comment>
<protein>
    <recommendedName>
        <fullName evidence="2">histidine kinase</fullName>
        <ecNumber evidence="2">2.7.13.3</ecNumber>
    </recommendedName>
</protein>
<dbReference type="Pfam" id="PF13185">
    <property type="entry name" value="GAF_2"/>
    <property type="match status" value="2"/>
</dbReference>
<dbReference type="GO" id="GO:0004673">
    <property type="term" value="F:protein histidine kinase activity"/>
    <property type="evidence" value="ECO:0007669"/>
    <property type="project" value="UniProtKB-EC"/>
</dbReference>
<dbReference type="Pfam" id="PF00989">
    <property type="entry name" value="PAS"/>
    <property type="match status" value="1"/>
</dbReference>
<dbReference type="Gene3D" id="3.30.450.20">
    <property type="entry name" value="PAS domain"/>
    <property type="match status" value="3"/>
</dbReference>
<evidence type="ECO:0000259" key="10">
    <source>
        <dbReference type="PROSITE" id="PS50113"/>
    </source>
</evidence>
<dbReference type="Pfam" id="PF13426">
    <property type="entry name" value="PAS_9"/>
    <property type="match status" value="1"/>
</dbReference>
<dbReference type="InterPro" id="IPR013767">
    <property type="entry name" value="PAS_fold"/>
</dbReference>
<feature type="domain" description="PAS" evidence="9">
    <location>
        <begin position="136"/>
        <end position="207"/>
    </location>
</feature>
<dbReference type="SUPFAM" id="SSF52172">
    <property type="entry name" value="CheY-like"/>
    <property type="match status" value="1"/>
</dbReference>